<dbReference type="InterPro" id="IPR029063">
    <property type="entry name" value="SAM-dependent_MTases_sf"/>
</dbReference>
<dbReference type="PROSITE" id="PS00094">
    <property type="entry name" value="C5_MTASE_1"/>
    <property type="match status" value="1"/>
</dbReference>
<dbReference type="PANTHER" id="PTHR46098:SF1">
    <property type="entry name" value="TRNA (CYTOSINE(38)-C(5))-METHYLTRANSFERASE"/>
    <property type="match status" value="1"/>
</dbReference>
<dbReference type="Gene3D" id="3.40.50.150">
    <property type="entry name" value="Vaccinia Virus protein VP39"/>
    <property type="match status" value="1"/>
</dbReference>
<evidence type="ECO:0000256" key="5">
    <source>
        <dbReference type="PROSITE-ProRule" id="PRU01016"/>
    </source>
</evidence>
<comment type="catalytic activity">
    <reaction evidence="7">
        <text>a 2'-deoxycytidine in DNA + S-adenosyl-L-methionine = a 5-methyl-2'-deoxycytidine in DNA + S-adenosyl-L-homocysteine + H(+)</text>
        <dbReference type="Rhea" id="RHEA:13681"/>
        <dbReference type="Rhea" id="RHEA-COMP:11369"/>
        <dbReference type="Rhea" id="RHEA-COMP:11370"/>
        <dbReference type="ChEBI" id="CHEBI:15378"/>
        <dbReference type="ChEBI" id="CHEBI:57856"/>
        <dbReference type="ChEBI" id="CHEBI:59789"/>
        <dbReference type="ChEBI" id="CHEBI:85452"/>
        <dbReference type="ChEBI" id="CHEBI:85454"/>
        <dbReference type="EC" id="2.1.1.37"/>
    </reaction>
</comment>
<dbReference type="PROSITE" id="PS51679">
    <property type="entry name" value="SAM_MT_C5"/>
    <property type="match status" value="1"/>
</dbReference>
<feature type="active site" evidence="5">
    <location>
        <position position="129"/>
    </location>
</feature>
<evidence type="ECO:0000256" key="2">
    <source>
        <dbReference type="ARBA" id="ARBA00022679"/>
    </source>
</evidence>
<dbReference type="InterPro" id="IPR050750">
    <property type="entry name" value="C5-MTase"/>
</dbReference>
<evidence type="ECO:0000313" key="8">
    <source>
        <dbReference type="EMBL" id="MBU3219582.1"/>
    </source>
</evidence>
<keyword evidence="4" id="KW-0680">Restriction system</keyword>
<dbReference type="PRINTS" id="PR00105">
    <property type="entry name" value="C5METTRFRASE"/>
</dbReference>
<dbReference type="InterPro" id="IPR001525">
    <property type="entry name" value="C5_MeTfrase"/>
</dbReference>
<dbReference type="Pfam" id="PF00145">
    <property type="entry name" value="DNA_methylase"/>
    <property type="match status" value="1"/>
</dbReference>
<dbReference type="Gene3D" id="3.90.120.10">
    <property type="entry name" value="DNA Methylase, subunit A, domain 2"/>
    <property type="match status" value="1"/>
</dbReference>
<accession>A0ABS6C266</accession>
<dbReference type="Proteomes" id="UP000740830">
    <property type="component" value="Unassembled WGS sequence"/>
</dbReference>
<keyword evidence="3 5" id="KW-0949">S-adenosyl-L-methionine</keyword>
<proteinExistence type="inferred from homology"/>
<dbReference type="RefSeq" id="WP_185162708.1">
    <property type="nucleotide sequence ID" value="NZ_JACKWX010000013.1"/>
</dbReference>
<dbReference type="InterPro" id="IPR031303">
    <property type="entry name" value="C5_meth_CS"/>
</dbReference>
<gene>
    <name evidence="8" type="primary">dcm</name>
    <name evidence="8" type="ORF">KPL27_05610</name>
</gene>
<sequence length="416" mass="48256">MLKVVESFSGIGSQIKALKNIGIEHEIIATIEWDINAIIAYDIIHHGKQDLTKYQSRNMEELKEELSKYTLSGDGKTPLTEKAIKRLGRQQTTKLLNAIERNKNLGSITDVKGEDLADDIDLFTYSFPCQDLSRASSWHGNNSGINREANNRSGMLWQVERIMNERFRMNLSLPKFLLMENVSNILSDVHRNNFKIWEDALIGMGYINIIYTLNAKDFGSPQKRKRVYMLSVQCNNNKEKIEALNEYIENHRLDNERYLKTLNVTNKPIKDILRVEYDSHNKYKIEANEIQPNDTESRRKIYKENSLLYDGKEVIVESIQTITTKQDRHPNSGVINYDSNREGKSKFRYLTPRECFMLMGFDEGDFEKLIDNNFNVCKNKKFFTPSKLYKLAGNSIVVDVLEAIFRQVNDINDNIL</sequence>
<dbReference type="GO" id="GO:0003886">
    <property type="term" value="F:DNA (cytosine-5-)-methyltransferase activity"/>
    <property type="evidence" value="ECO:0007669"/>
    <property type="project" value="UniProtKB-EC"/>
</dbReference>
<dbReference type="NCBIfam" id="TIGR00675">
    <property type="entry name" value="dcm"/>
    <property type="match status" value="1"/>
</dbReference>
<dbReference type="EMBL" id="JAHLDG010000007">
    <property type="protein sequence ID" value="MBU3219582.1"/>
    <property type="molecule type" value="Genomic_DNA"/>
</dbReference>
<keyword evidence="9" id="KW-1185">Reference proteome</keyword>
<evidence type="ECO:0000256" key="7">
    <source>
        <dbReference type="RuleBase" id="RU000417"/>
    </source>
</evidence>
<keyword evidence="1 5" id="KW-0489">Methyltransferase</keyword>
<dbReference type="InterPro" id="IPR018117">
    <property type="entry name" value="C5_DNA_meth_AS"/>
</dbReference>
<organism evidence="8 9">
    <name type="scientific">Clostridium algidicarnis</name>
    <dbReference type="NCBI Taxonomy" id="37659"/>
    <lineage>
        <taxon>Bacteria</taxon>
        <taxon>Bacillati</taxon>
        <taxon>Bacillota</taxon>
        <taxon>Clostridia</taxon>
        <taxon>Eubacteriales</taxon>
        <taxon>Clostridiaceae</taxon>
        <taxon>Clostridium</taxon>
    </lineage>
</organism>
<evidence type="ECO:0000256" key="1">
    <source>
        <dbReference type="ARBA" id="ARBA00022603"/>
    </source>
</evidence>
<evidence type="ECO:0000256" key="4">
    <source>
        <dbReference type="ARBA" id="ARBA00022747"/>
    </source>
</evidence>
<dbReference type="GO" id="GO:0032259">
    <property type="term" value="P:methylation"/>
    <property type="evidence" value="ECO:0007669"/>
    <property type="project" value="UniProtKB-KW"/>
</dbReference>
<name>A0ABS6C266_9CLOT</name>
<evidence type="ECO:0000256" key="3">
    <source>
        <dbReference type="ARBA" id="ARBA00022691"/>
    </source>
</evidence>
<dbReference type="EC" id="2.1.1.37" evidence="7"/>
<keyword evidence="2 5" id="KW-0808">Transferase</keyword>
<evidence type="ECO:0000256" key="6">
    <source>
        <dbReference type="RuleBase" id="RU000416"/>
    </source>
</evidence>
<dbReference type="SUPFAM" id="SSF53335">
    <property type="entry name" value="S-adenosyl-L-methionine-dependent methyltransferases"/>
    <property type="match status" value="1"/>
</dbReference>
<protein>
    <recommendedName>
        <fullName evidence="7">Cytosine-specific methyltransferase</fullName>
        <ecNumber evidence="7">2.1.1.37</ecNumber>
    </recommendedName>
</protein>
<comment type="similarity">
    <text evidence="5 6">Belongs to the class I-like SAM-binding methyltransferase superfamily. C5-methyltransferase family.</text>
</comment>
<dbReference type="PANTHER" id="PTHR46098">
    <property type="entry name" value="TRNA (CYTOSINE(38)-C(5))-METHYLTRANSFERASE"/>
    <property type="match status" value="1"/>
</dbReference>
<dbReference type="PROSITE" id="PS00095">
    <property type="entry name" value="C5_MTASE_2"/>
    <property type="match status" value="1"/>
</dbReference>
<reference evidence="8 9" key="1">
    <citation type="submission" date="2021-06" db="EMBL/GenBank/DDBJ databases">
        <title>Clostridia strains as spoilage organisms.</title>
        <authorList>
            <person name="Wambui J."/>
            <person name="Stephan R."/>
            <person name="Stevens M.J.A."/>
        </authorList>
    </citation>
    <scope>NUCLEOTIDE SEQUENCE [LARGE SCALE GENOMIC DNA]</scope>
    <source>
        <strain evidence="8 9">CM013</strain>
    </source>
</reference>
<comment type="caution">
    <text evidence="8">The sequence shown here is derived from an EMBL/GenBank/DDBJ whole genome shotgun (WGS) entry which is preliminary data.</text>
</comment>
<evidence type="ECO:0000313" key="9">
    <source>
        <dbReference type="Proteomes" id="UP000740830"/>
    </source>
</evidence>